<name>A0A166CNC9_9EURY</name>
<proteinExistence type="predicted"/>
<gene>
    <name evidence="2" type="ORF">MBFIL_06270</name>
</gene>
<dbReference type="RefSeq" id="WP_066971439.1">
    <property type="nucleotide sequence ID" value="NZ_LWMT01000092.1"/>
</dbReference>
<sequence>MTFKIIEITPMLIPYGVNTSRRAPRPLNERQKDYVENYDYKTVFYDIFYSENNVCMVGPNLRNLESIINIGKWSINGFLRRDEPKFKSMWKVDNVSFELNYGELSGNPVNQFGVSCGWLDCDGKIQPNESAIFSGKKVLVSINKNNNLACIKDWIIFYQRTHGIDAVLLYDNDSTEYTMYELLDVIKDIEGIDVGVVVPWVCVKILPLVILFFNVLVFMLINTIYMFNYCLKTSCEKKFLNLKLKKIRA</sequence>
<feature type="transmembrane region" description="Helical" evidence="1">
    <location>
        <begin position="205"/>
        <end position="231"/>
    </location>
</feature>
<dbReference type="PATRIC" id="fig|55758.3.peg.704"/>
<evidence type="ECO:0000313" key="3">
    <source>
        <dbReference type="Proteomes" id="UP000077066"/>
    </source>
</evidence>
<keyword evidence="3" id="KW-1185">Reference proteome</keyword>
<dbReference type="EMBL" id="LWMT01000092">
    <property type="protein sequence ID" value="KZX15587.1"/>
    <property type="molecule type" value="Genomic_DNA"/>
</dbReference>
<dbReference type="Proteomes" id="UP000077066">
    <property type="component" value="Unassembled WGS sequence"/>
</dbReference>
<keyword evidence="1" id="KW-0472">Membrane</keyword>
<protein>
    <submittedName>
        <fullName evidence="2">Uncharacterized protein</fullName>
    </submittedName>
</protein>
<organism evidence="2 3">
    <name type="scientific">Methanobrevibacter filiformis</name>
    <dbReference type="NCBI Taxonomy" id="55758"/>
    <lineage>
        <taxon>Archaea</taxon>
        <taxon>Methanobacteriati</taxon>
        <taxon>Methanobacteriota</taxon>
        <taxon>Methanomada group</taxon>
        <taxon>Methanobacteria</taxon>
        <taxon>Methanobacteriales</taxon>
        <taxon>Methanobacteriaceae</taxon>
        <taxon>Methanobrevibacter</taxon>
    </lineage>
</organism>
<accession>A0A166CNC9</accession>
<evidence type="ECO:0000256" key="1">
    <source>
        <dbReference type="SAM" id="Phobius"/>
    </source>
</evidence>
<dbReference type="AlphaFoldDB" id="A0A166CNC9"/>
<keyword evidence="1" id="KW-1133">Transmembrane helix</keyword>
<reference evidence="2 3" key="1">
    <citation type="submission" date="2016-04" db="EMBL/GenBank/DDBJ databases">
        <title>Genome sequence of Methanobrevibacter filiformis DSM 11501.</title>
        <authorList>
            <person name="Poehlein A."/>
            <person name="Seedorf H."/>
            <person name="Daniel R."/>
        </authorList>
    </citation>
    <scope>NUCLEOTIDE SEQUENCE [LARGE SCALE GENOMIC DNA]</scope>
    <source>
        <strain evidence="2 3">DSM 11501</strain>
    </source>
</reference>
<keyword evidence="1" id="KW-0812">Transmembrane</keyword>
<comment type="caution">
    <text evidence="2">The sequence shown here is derived from an EMBL/GenBank/DDBJ whole genome shotgun (WGS) entry which is preliminary data.</text>
</comment>
<evidence type="ECO:0000313" key="2">
    <source>
        <dbReference type="EMBL" id="KZX15587.1"/>
    </source>
</evidence>